<proteinExistence type="predicted"/>
<comment type="caution">
    <text evidence="1">The sequence shown here is derived from an EMBL/GenBank/DDBJ whole genome shotgun (WGS) entry which is preliminary data.</text>
</comment>
<dbReference type="Proteomes" id="UP000268094">
    <property type="component" value="Unassembled WGS sequence"/>
</dbReference>
<name>A0A3A8ISK9_9BACT</name>
<dbReference type="OrthoDB" id="5383104at2"/>
<dbReference type="RefSeq" id="WP_120541894.1">
    <property type="nucleotide sequence ID" value="NZ_RAVZ01000116.1"/>
</dbReference>
<reference evidence="2" key="1">
    <citation type="submission" date="2018-09" db="EMBL/GenBank/DDBJ databases">
        <authorList>
            <person name="Livingstone P.G."/>
            <person name="Whitworth D.E."/>
        </authorList>
    </citation>
    <scope>NUCLEOTIDE SEQUENCE [LARGE SCALE GENOMIC DNA]</scope>
    <source>
        <strain evidence="2">CA054A</strain>
    </source>
</reference>
<sequence length="126" mass="13021">MKSFLGVLMVLVVPVLVACGGLEPVEAPELRQESSALVTCSQTCPNGSTVSCEGNTCSVQADSVECDGFYNICFTPIPICGLNNRCSKLAGTPCSPVGASRSCCLTGHPNPNCFCTPLGIWACSAL</sequence>
<gene>
    <name evidence="1" type="ORF">D7V88_18110</name>
</gene>
<dbReference type="PROSITE" id="PS51257">
    <property type="entry name" value="PROKAR_LIPOPROTEIN"/>
    <property type="match status" value="1"/>
</dbReference>
<organism evidence="1 2">
    <name type="scientific">Corallococcus terminator</name>
    <dbReference type="NCBI Taxonomy" id="2316733"/>
    <lineage>
        <taxon>Bacteria</taxon>
        <taxon>Pseudomonadati</taxon>
        <taxon>Myxococcota</taxon>
        <taxon>Myxococcia</taxon>
        <taxon>Myxococcales</taxon>
        <taxon>Cystobacterineae</taxon>
        <taxon>Myxococcaceae</taxon>
        <taxon>Corallococcus</taxon>
    </lineage>
</organism>
<dbReference type="EMBL" id="RAVZ01000116">
    <property type="protein sequence ID" value="RKG86305.1"/>
    <property type="molecule type" value="Genomic_DNA"/>
</dbReference>
<evidence type="ECO:0000313" key="1">
    <source>
        <dbReference type="EMBL" id="RKG86305.1"/>
    </source>
</evidence>
<dbReference type="AlphaFoldDB" id="A0A3A8ISK9"/>
<protein>
    <submittedName>
        <fullName evidence="1">Uncharacterized protein</fullName>
    </submittedName>
</protein>
<keyword evidence="2" id="KW-1185">Reference proteome</keyword>
<accession>A0A3A8ISK9</accession>
<evidence type="ECO:0000313" key="2">
    <source>
        <dbReference type="Proteomes" id="UP000268094"/>
    </source>
</evidence>